<accession>A0A7D7NBI6</accession>
<sequence>MSNKQTYTLETFTLVREIRQRENATPLLVATLILPDNFVLTERMPVHPVDRENDMNIIRFLEKSLDLKPYFKSRDFAGKLAEFDAIRLQSRRQQYDALMDALISRTNQLK</sequence>
<evidence type="ECO:0000313" key="2">
    <source>
        <dbReference type="Proteomes" id="UP000514752"/>
    </source>
</evidence>
<protein>
    <submittedName>
        <fullName evidence="1">Uncharacterized protein</fullName>
    </submittedName>
</protein>
<dbReference type="RefSeq" id="WP_009119191.1">
    <property type="nucleotide sequence ID" value="NZ_CP059567.1"/>
</dbReference>
<dbReference type="EMBL" id="CP059567">
    <property type="protein sequence ID" value="QMT40356.1"/>
    <property type="molecule type" value="Genomic_DNA"/>
</dbReference>
<dbReference type="Proteomes" id="UP000514752">
    <property type="component" value="Chromosome"/>
</dbReference>
<organism evidence="1 2">
    <name type="scientific">Neisseria shayeganii</name>
    <dbReference type="NCBI Taxonomy" id="607712"/>
    <lineage>
        <taxon>Bacteria</taxon>
        <taxon>Pseudomonadati</taxon>
        <taxon>Pseudomonadota</taxon>
        <taxon>Betaproteobacteria</taxon>
        <taxon>Neisseriales</taxon>
        <taxon>Neisseriaceae</taxon>
        <taxon>Neisseria</taxon>
    </lineage>
</organism>
<dbReference type="KEGG" id="nsg:H3L94_11080"/>
<evidence type="ECO:0000313" key="1">
    <source>
        <dbReference type="EMBL" id="QMT40356.1"/>
    </source>
</evidence>
<reference evidence="1 2" key="1">
    <citation type="submission" date="2020-07" db="EMBL/GenBank/DDBJ databases">
        <title>Genomic diversity of species in the Neisseriaceae family.</title>
        <authorList>
            <person name="Vincent A.T."/>
            <person name="Bernet E."/>
            <person name="Veyrier F.J."/>
        </authorList>
    </citation>
    <scope>NUCLEOTIDE SEQUENCE [LARGE SCALE GENOMIC DNA]</scope>
    <source>
        <strain evidence="1 2">DSM 22244</strain>
    </source>
</reference>
<dbReference type="AlphaFoldDB" id="A0A7D7NBI6"/>
<proteinExistence type="predicted"/>
<name>A0A7D7NBI6_9NEIS</name>
<gene>
    <name evidence="1" type="ORF">H3L94_11080</name>
</gene>